<keyword evidence="4" id="KW-0645">Protease</keyword>
<sequence precursor="true">MGSLRSALWAFILSGLLPGIITEAGAKPTTSIHYDIAVRIETASGALEGSGTVTVRDDGAMPPAFTLRPDARVHSVTGSGGALPYRFEGGVLRVPQSALSSPGDLRITIRYAAAFHDAIPGDPLYTEDPTYGVTGVISKRGLFLADDSGWYPKVPGAFGTYRIRVDVPAGMEVVTAGTLKERTPDGDRLDFVWEIEQPLRGVSLSGGPYAVKTGRAGRIPSFFYHFPGSERLAEPYLSAVSRYIALYEELFGPYPFPKFAVVENFFPTGYGFPSYTLLGSQVIRLPFIVDTSLGHEVAHSWWGNGVFVDYGKGNWSEGLTTYVADHLYKEKISPEEAREYRARILRNYATLVSPREDFPLAEFAGRDSPASRAVGYGKGAMVFHMARKLAGDEGFWQALKDVCQKRLFQETSWSDFADAFAARSRGTDFHAFFRQWVDRPGAPTLRIDRVEATKVAHAWKVRGTLLQEAPFFELFVPLRLETESGEIFASVFVKDRETTFSIDAGSRPTRLTVDPDADLFRRLHPEEVPPDINAIKGSDALVAVMAAGQEVMLDGAARALLSGLGLQELVVVRESELHPAQLKGRDLLVFGFPRTKQLFDVLPGNLKVATEHFTLDETVYGEPGDGAFFALRSGIDTSRSAGLFLAFSREAADVLARKIPHYGSYSVVVIRDNNVAVKKVWPVADSPLIHRFSFRE</sequence>
<dbReference type="SUPFAM" id="SSF55486">
    <property type="entry name" value="Metalloproteases ('zincins'), catalytic domain"/>
    <property type="match status" value="1"/>
</dbReference>
<keyword evidence="5" id="KW-1185">Reference proteome</keyword>
<dbReference type="KEGG" id="sfu:Sfum_1115"/>
<accession>A0LHA6</accession>
<evidence type="ECO:0000313" key="4">
    <source>
        <dbReference type="EMBL" id="ABK16808.1"/>
    </source>
</evidence>
<dbReference type="eggNOG" id="COG0308">
    <property type="taxonomic scope" value="Bacteria"/>
</dbReference>
<dbReference type="RefSeq" id="WP_011697979.1">
    <property type="nucleotide sequence ID" value="NC_008554.1"/>
</dbReference>
<dbReference type="STRING" id="335543.Sfum_1115"/>
<proteinExistence type="predicted"/>
<keyword evidence="2" id="KW-0479">Metal-binding</keyword>
<dbReference type="PANTHER" id="PTHR45726">
    <property type="entry name" value="LEUKOTRIENE A-4 HYDROLASE"/>
    <property type="match status" value="1"/>
</dbReference>
<dbReference type="InterPro" id="IPR027268">
    <property type="entry name" value="Peptidase_M4/M1_CTD_sf"/>
</dbReference>
<feature type="binding site" evidence="2">
    <location>
        <position position="299"/>
    </location>
    <ligand>
        <name>Zn(2+)</name>
        <dbReference type="ChEBI" id="CHEBI:29105"/>
        <note>catalytic</note>
    </ligand>
</feature>
<gene>
    <name evidence="4" type="ordered locus">Sfum_1115</name>
</gene>
<dbReference type="PANTHER" id="PTHR45726:SF3">
    <property type="entry name" value="LEUKOTRIENE A-4 HYDROLASE"/>
    <property type="match status" value="1"/>
</dbReference>
<dbReference type="InParanoid" id="A0LHA6"/>
<dbReference type="GO" id="GO:0004177">
    <property type="term" value="F:aminopeptidase activity"/>
    <property type="evidence" value="ECO:0007669"/>
    <property type="project" value="UniProtKB-KW"/>
</dbReference>
<dbReference type="AlphaFoldDB" id="A0LHA6"/>
<evidence type="ECO:0000256" key="1">
    <source>
        <dbReference type="PIRSR" id="PIRSR634015-1"/>
    </source>
</evidence>
<keyword evidence="4" id="KW-0378">Hydrolase</keyword>
<reference evidence="4 5" key="1">
    <citation type="submission" date="2006-10" db="EMBL/GenBank/DDBJ databases">
        <title>Complete sequence of Syntrophobacter fumaroxidans MPOB.</title>
        <authorList>
            <consortium name="US DOE Joint Genome Institute"/>
            <person name="Copeland A."/>
            <person name="Lucas S."/>
            <person name="Lapidus A."/>
            <person name="Barry K."/>
            <person name="Detter J.C."/>
            <person name="Glavina del Rio T."/>
            <person name="Hammon N."/>
            <person name="Israni S."/>
            <person name="Pitluck S."/>
            <person name="Goltsman E.G."/>
            <person name="Martinez M."/>
            <person name="Schmutz J."/>
            <person name="Larimer F."/>
            <person name="Land M."/>
            <person name="Hauser L."/>
            <person name="Kyrpides N."/>
            <person name="Kim E."/>
            <person name="Boone D.R."/>
            <person name="Brockman F."/>
            <person name="Culley D."/>
            <person name="Ferry J."/>
            <person name="Gunsalus R."/>
            <person name="McInerney M.J."/>
            <person name="Morrison M."/>
            <person name="Plugge C."/>
            <person name="Rohlin L."/>
            <person name="Scholten J."/>
            <person name="Sieber J."/>
            <person name="Stams A.J.M."/>
            <person name="Worm P."/>
            <person name="Henstra A.M."/>
            <person name="Richardson P."/>
        </authorList>
    </citation>
    <scope>NUCLEOTIDE SEQUENCE [LARGE SCALE GENOMIC DNA]</scope>
    <source>
        <strain evidence="5">DSM 10017 / MPOB</strain>
    </source>
</reference>
<feature type="binding site" evidence="2">
    <location>
        <position position="295"/>
    </location>
    <ligand>
        <name>Zn(2+)</name>
        <dbReference type="ChEBI" id="CHEBI:29105"/>
        <note>catalytic</note>
    </ligand>
</feature>
<dbReference type="SUPFAM" id="SSF63737">
    <property type="entry name" value="Leukotriene A4 hydrolase N-terminal domain"/>
    <property type="match status" value="1"/>
</dbReference>
<dbReference type="InterPro" id="IPR034015">
    <property type="entry name" value="M1_LTA4H"/>
</dbReference>
<dbReference type="GO" id="GO:0008270">
    <property type="term" value="F:zinc ion binding"/>
    <property type="evidence" value="ECO:0007669"/>
    <property type="project" value="InterPro"/>
</dbReference>
<evidence type="ECO:0000259" key="3">
    <source>
        <dbReference type="Pfam" id="PF01433"/>
    </source>
</evidence>
<feature type="domain" description="Peptidase M1 membrane alanine aminopeptidase" evidence="3">
    <location>
        <begin position="293"/>
        <end position="436"/>
    </location>
</feature>
<feature type="binding site" evidence="2">
    <location>
        <position position="317"/>
    </location>
    <ligand>
        <name>Zn(2+)</name>
        <dbReference type="ChEBI" id="CHEBI:29105"/>
        <note>catalytic</note>
    </ligand>
</feature>
<comment type="cofactor">
    <cofactor evidence="2">
        <name>Zn(2+)</name>
        <dbReference type="ChEBI" id="CHEBI:29105"/>
    </cofactor>
    <text evidence="2">Binds 1 zinc ion per subunit.</text>
</comment>
<dbReference type="Proteomes" id="UP000001784">
    <property type="component" value="Chromosome"/>
</dbReference>
<dbReference type="HOGENOM" id="CLU_014353_0_0_7"/>
<dbReference type="OrthoDB" id="9816201at2"/>
<evidence type="ECO:0000313" key="5">
    <source>
        <dbReference type="Proteomes" id="UP000001784"/>
    </source>
</evidence>
<dbReference type="InterPro" id="IPR042097">
    <property type="entry name" value="Aminopeptidase_N-like_N_sf"/>
</dbReference>
<feature type="active site" description="Proton donor" evidence="1">
    <location>
        <position position="376"/>
    </location>
</feature>
<dbReference type="InterPro" id="IPR014782">
    <property type="entry name" value="Peptidase_M1_dom"/>
</dbReference>
<evidence type="ECO:0000256" key="2">
    <source>
        <dbReference type="PIRSR" id="PIRSR634015-3"/>
    </source>
</evidence>
<dbReference type="GO" id="GO:0008237">
    <property type="term" value="F:metallopeptidase activity"/>
    <property type="evidence" value="ECO:0007669"/>
    <property type="project" value="InterPro"/>
</dbReference>
<organism evidence="4 5">
    <name type="scientific">Syntrophobacter fumaroxidans (strain DSM 10017 / MPOB)</name>
    <dbReference type="NCBI Taxonomy" id="335543"/>
    <lineage>
        <taxon>Bacteria</taxon>
        <taxon>Pseudomonadati</taxon>
        <taxon>Thermodesulfobacteriota</taxon>
        <taxon>Syntrophobacteria</taxon>
        <taxon>Syntrophobacterales</taxon>
        <taxon>Syntrophobacteraceae</taxon>
        <taxon>Syntrophobacter</taxon>
    </lineage>
</organism>
<keyword evidence="4" id="KW-0031">Aminopeptidase</keyword>
<keyword evidence="2" id="KW-0862">Zinc</keyword>
<name>A0LHA6_SYNFM</name>
<feature type="active site" description="Proton acceptor" evidence="1">
    <location>
        <position position="296"/>
    </location>
</feature>
<dbReference type="EMBL" id="CP000478">
    <property type="protein sequence ID" value="ABK16808.1"/>
    <property type="molecule type" value="Genomic_DNA"/>
</dbReference>
<dbReference type="Pfam" id="PF01433">
    <property type="entry name" value="Peptidase_M1"/>
    <property type="match status" value="1"/>
</dbReference>
<dbReference type="Gene3D" id="1.10.390.10">
    <property type="entry name" value="Neutral Protease Domain 2"/>
    <property type="match status" value="1"/>
</dbReference>
<protein>
    <submittedName>
        <fullName evidence="4">Peptidase M1, membrane alanine aminopeptidase</fullName>
    </submittedName>
</protein>